<protein>
    <submittedName>
        <fullName evidence="1">Uncharacterized protein</fullName>
    </submittedName>
</protein>
<evidence type="ECO:0000313" key="1">
    <source>
        <dbReference type="EMBL" id="GBO40082.1"/>
    </source>
</evidence>
<accession>A0A4Y2WVI0</accession>
<organism evidence="1 2">
    <name type="scientific">Araneus ventricosus</name>
    <name type="common">Orbweaver spider</name>
    <name type="synonym">Epeira ventricosa</name>
    <dbReference type="NCBI Taxonomy" id="182803"/>
    <lineage>
        <taxon>Eukaryota</taxon>
        <taxon>Metazoa</taxon>
        <taxon>Ecdysozoa</taxon>
        <taxon>Arthropoda</taxon>
        <taxon>Chelicerata</taxon>
        <taxon>Arachnida</taxon>
        <taxon>Araneae</taxon>
        <taxon>Araneomorphae</taxon>
        <taxon>Entelegynae</taxon>
        <taxon>Araneoidea</taxon>
        <taxon>Araneidae</taxon>
        <taxon>Araneus</taxon>
    </lineage>
</organism>
<dbReference type="EMBL" id="BGPR01065255">
    <property type="protein sequence ID" value="GBO40082.1"/>
    <property type="molecule type" value="Genomic_DNA"/>
</dbReference>
<evidence type="ECO:0000313" key="2">
    <source>
        <dbReference type="Proteomes" id="UP000499080"/>
    </source>
</evidence>
<sequence>MRFLEYTFYYLKFSRCPFLKRRINSHFMHTHPNDRSSLLDEPNFWLRVRDNKAPPTLVTSARFCVASFEVDTAKRKEVEEKDCSASAVARRPSFSNP</sequence>
<comment type="caution">
    <text evidence="1">The sequence shown here is derived from an EMBL/GenBank/DDBJ whole genome shotgun (WGS) entry which is preliminary data.</text>
</comment>
<gene>
    <name evidence="1" type="ORF">AVEN_251145_1</name>
</gene>
<keyword evidence="2" id="KW-1185">Reference proteome</keyword>
<proteinExistence type="predicted"/>
<reference evidence="1 2" key="1">
    <citation type="journal article" date="2019" name="Sci. Rep.">
        <title>Orb-weaving spider Araneus ventricosus genome elucidates the spidroin gene catalogue.</title>
        <authorList>
            <person name="Kono N."/>
            <person name="Nakamura H."/>
            <person name="Ohtoshi R."/>
            <person name="Moran D.A.P."/>
            <person name="Shinohara A."/>
            <person name="Yoshida Y."/>
            <person name="Fujiwara M."/>
            <person name="Mori M."/>
            <person name="Tomita M."/>
            <person name="Arakawa K."/>
        </authorList>
    </citation>
    <scope>NUCLEOTIDE SEQUENCE [LARGE SCALE GENOMIC DNA]</scope>
</reference>
<name>A0A4Y2WVI0_ARAVE</name>
<dbReference type="AlphaFoldDB" id="A0A4Y2WVI0"/>
<dbReference type="Proteomes" id="UP000499080">
    <property type="component" value="Unassembled WGS sequence"/>
</dbReference>